<dbReference type="Gene3D" id="3.40.50.720">
    <property type="entry name" value="NAD(P)-binding Rossmann-like Domain"/>
    <property type="match status" value="1"/>
</dbReference>
<name>A0A3G1L2U8_FORW1</name>
<dbReference type="InterPro" id="IPR027051">
    <property type="entry name" value="XdhC_Rossmann_dom"/>
</dbReference>
<evidence type="ECO:0000259" key="1">
    <source>
        <dbReference type="Pfam" id="PF02625"/>
    </source>
</evidence>
<keyword evidence="4" id="KW-1185">Reference proteome</keyword>
<evidence type="ECO:0000313" key="3">
    <source>
        <dbReference type="EMBL" id="ATW28964.1"/>
    </source>
</evidence>
<dbReference type="SUPFAM" id="SSF51735">
    <property type="entry name" value="NAD(P)-binding Rossmann-fold domains"/>
    <property type="match status" value="1"/>
</dbReference>
<accession>A0A3G1L2U8</accession>
<evidence type="ECO:0000313" key="4">
    <source>
        <dbReference type="Proteomes" id="UP000323521"/>
    </source>
</evidence>
<dbReference type="Proteomes" id="UP000323521">
    <property type="component" value="Chromosome"/>
</dbReference>
<dbReference type="KEGG" id="fwa:DCMF_27685"/>
<proteinExistence type="predicted"/>
<dbReference type="PANTHER" id="PTHR30388:SF6">
    <property type="entry name" value="XANTHINE DEHYDROGENASE SUBUNIT A-RELATED"/>
    <property type="match status" value="1"/>
</dbReference>
<sequence>MGTDIYTSLKEIIDQSGEAILGTVVAVGGLPQESAGGKILFCRGKMAASFRLSNDLVASLELIHAEITLTKPQLIRHYLPLSDSTAWLDVYWEGIAPAPELIVFGGGHISLPLVQLGKMIGFHVTVVDDRPDFANKDRFPQADRVICLPFAQALEKIKIGLGTFITIVTRGHRHDQTCLRGVIDKSPAYIGMIGSRSRVKKMMHELASDGISQEAIDAVYAPIGLDIHADTPEEIAVSIIAQIISVRRGPETLNKDILKVITEPFFQNMKKVLVTIVRRRGSVPRGVGAKMLVLEDGRCFGSIGGGCVEAEVRSQALLAIHEGNPLLYHVDLTNDLAGEEGMACGGTIDAFIEPI</sequence>
<gene>
    <name evidence="3" type="ORF">DCMF_27685</name>
</gene>
<dbReference type="PANTHER" id="PTHR30388">
    <property type="entry name" value="ALDEHYDE OXIDOREDUCTASE MOLYBDENUM COFACTOR ASSEMBLY PROTEIN"/>
    <property type="match status" value="1"/>
</dbReference>
<dbReference type="AlphaFoldDB" id="A0A3G1L2U8"/>
<evidence type="ECO:0000259" key="2">
    <source>
        <dbReference type="Pfam" id="PF13478"/>
    </source>
</evidence>
<dbReference type="InterPro" id="IPR003777">
    <property type="entry name" value="XdhC_CoxI"/>
</dbReference>
<protein>
    <recommendedName>
        <fullName evidence="5">Xanthine dehydrogenase</fullName>
    </recommendedName>
</protein>
<dbReference type="EMBL" id="CP017634">
    <property type="protein sequence ID" value="ATW28964.1"/>
    <property type="molecule type" value="Genomic_DNA"/>
</dbReference>
<evidence type="ECO:0008006" key="5">
    <source>
        <dbReference type="Google" id="ProtNLM"/>
    </source>
</evidence>
<dbReference type="Pfam" id="PF02625">
    <property type="entry name" value="XdhC_CoxI"/>
    <property type="match status" value="1"/>
</dbReference>
<organism evidence="3 4">
    <name type="scientific">Formimonas warabiya</name>
    <dbReference type="NCBI Taxonomy" id="1761012"/>
    <lineage>
        <taxon>Bacteria</taxon>
        <taxon>Bacillati</taxon>
        <taxon>Bacillota</taxon>
        <taxon>Clostridia</taxon>
        <taxon>Eubacteriales</taxon>
        <taxon>Peptococcaceae</taxon>
        <taxon>Candidatus Formimonas</taxon>
    </lineage>
</organism>
<dbReference type="InterPro" id="IPR036291">
    <property type="entry name" value="NAD(P)-bd_dom_sf"/>
</dbReference>
<feature type="domain" description="XdhC- CoxI" evidence="1">
    <location>
        <begin position="271"/>
        <end position="330"/>
    </location>
</feature>
<dbReference type="InterPro" id="IPR052698">
    <property type="entry name" value="MoCofactor_Util/Proc"/>
</dbReference>
<feature type="domain" description="XdhC Rossmann" evidence="2">
    <location>
        <begin position="101"/>
        <end position="243"/>
    </location>
</feature>
<dbReference type="Pfam" id="PF13478">
    <property type="entry name" value="XdhC_C"/>
    <property type="match status" value="1"/>
</dbReference>
<reference evidence="3 4" key="1">
    <citation type="submission" date="2016-10" db="EMBL/GenBank/DDBJ databases">
        <title>Complete Genome Sequence of Peptococcaceae strain DCMF.</title>
        <authorList>
            <person name="Edwards R.J."/>
            <person name="Holland S.I."/>
            <person name="Deshpande N.P."/>
            <person name="Wong Y.K."/>
            <person name="Ertan H."/>
            <person name="Manefield M."/>
            <person name="Russell T.L."/>
            <person name="Lee M.J."/>
        </authorList>
    </citation>
    <scope>NUCLEOTIDE SEQUENCE [LARGE SCALE GENOMIC DNA]</scope>
    <source>
        <strain evidence="3 4">DCMF</strain>
    </source>
</reference>